<dbReference type="AlphaFoldDB" id="A0A1B6LDR0"/>
<organism evidence="1">
    <name type="scientific">Graphocephala atropunctata</name>
    <dbReference type="NCBI Taxonomy" id="36148"/>
    <lineage>
        <taxon>Eukaryota</taxon>
        <taxon>Metazoa</taxon>
        <taxon>Ecdysozoa</taxon>
        <taxon>Arthropoda</taxon>
        <taxon>Hexapoda</taxon>
        <taxon>Insecta</taxon>
        <taxon>Pterygota</taxon>
        <taxon>Neoptera</taxon>
        <taxon>Paraneoptera</taxon>
        <taxon>Hemiptera</taxon>
        <taxon>Auchenorrhyncha</taxon>
        <taxon>Membracoidea</taxon>
        <taxon>Cicadellidae</taxon>
        <taxon>Cicadellinae</taxon>
        <taxon>Cicadellini</taxon>
        <taxon>Graphocephala</taxon>
    </lineage>
</organism>
<dbReference type="EMBL" id="GEBQ01018363">
    <property type="protein sequence ID" value="JAT21614.1"/>
    <property type="molecule type" value="Transcribed_RNA"/>
</dbReference>
<sequence length="99" mass="11620">MISSHPLIEAMKIIPTLTTCPNWLLYSLQEQILSYIPEDQHTVWNWVLSPFNKHAVNEADLNPLIQDKLIELSCDKTLQLSFINQDVDKFWLQRRAEEV</sequence>
<reference evidence="1" key="1">
    <citation type="submission" date="2015-11" db="EMBL/GenBank/DDBJ databases">
        <title>De novo transcriptome assembly of four potential Pierce s Disease insect vectors from Arizona vineyards.</title>
        <authorList>
            <person name="Tassone E.E."/>
        </authorList>
    </citation>
    <scope>NUCLEOTIDE SEQUENCE</scope>
</reference>
<name>A0A1B6LDR0_9HEMI</name>
<evidence type="ECO:0000313" key="1">
    <source>
        <dbReference type="EMBL" id="JAT21614.1"/>
    </source>
</evidence>
<proteinExistence type="predicted"/>
<protein>
    <submittedName>
        <fullName evidence="1">Uncharacterized protein</fullName>
    </submittedName>
</protein>
<accession>A0A1B6LDR0</accession>
<gene>
    <name evidence="1" type="ORF">g.13882</name>
</gene>